<sequence>MDHDLGCGAEAAEAGAEYVALVSLVERSVRAGAGERVVAVPVACRLCGSDGVDEFEVWAGDCYCVGCLIAIGVWHGDDPATFPSEVLSFPWRLVPSVTPLPSLSSGDYFRCSDGTMVFQVAVAMVLGQDDMARRVSVGLRCSEHGGMYLYIDNAHVEPSE</sequence>
<proteinExistence type="predicted"/>
<dbReference type="Proteomes" id="UP000324106">
    <property type="component" value="Chromosome"/>
</dbReference>
<evidence type="ECO:0000313" key="1">
    <source>
        <dbReference type="EMBL" id="QES24171.1"/>
    </source>
</evidence>
<dbReference type="EMBL" id="CP029194">
    <property type="protein sequence ID" value="QES24171.1"/>
    <property type="molecule type" value="Genomic_DNA"/>
</dbReference>
<reference evidence="1 2" key="1">
    <citation type="submission" date="2018-05" db="EMBL/GenBank/DDBJ databases">
        <title>Streptomyces venezuelae.</title>
        <authorList>
            <person name="Kim W."/>
            <person name="Lee N."/>
            <person name="Cho B.-K."/>
        </authorList>
    </citation>
    <scope>NUCLEOTIDE SEQUENCE [LARGE SCALE GENOMIC DNA]</scope>
    <source>
        <strain evidence="1 2">ATCC 15068</strain>
    </source>
</reference>
<organism evidence="1 2">
    <name type="scientific">Streptomyces venezuelae</name>
    <dbReference type="NCBI Taxonomy" id="54571"/>
    <lineage>
        <taxon>Bacteria</taxon>
        <taxon>Bacillati</taxon>
        <taxon>Actinomycetota</taxon>
        <taxon>Actinomycetes</taxon>
        <taxon>Kitasatosporales</taxon>
        <taxon>Streptomycetaceae</taxon>
        <taxon>Streptomyces</taxon>
    </lineage>
</organism>
<gene>
    <name evidence="1" type="ORF">DEJ46_37900</name>
</gene>
<accession>A0A5P2B4T7</accession>
<protein>
    <submittedName>
        <fullName evidence="1">Uncharacterized protein</fullName>
    </submittedName>
</protein>
<dbReference type="RefSeq" id="WP_150273669.1">
    <property type="nucleotide sequence ID" value="NZ_CP029194.1"/>
</dbReference>
<dbReference type="OrthoDB" id="281728at2"/>
<name>A0A5P2B4T7_STRVZ</name>
<dbReference type="AlphaFoldDB" id="A0A5P2B4T7"/>
<evidence type="ECO:0000313" key="2">
    <source>
        <dbReference type="Proteomes" id="UP000324106"/>
    </source>
</evidence>